<dbReference type="AlphaFoldDB" id="I3T1G2"/>
<proteinExistence type="evidence at transcript level"/>
<evidence type="ECO:0000256" key="10">
    <source>
        <dbReference type="ARBA" id="ARBA00023002"/>
    </source>
</evidence>
<evidence type="ECO:0000256" key="9">
    <source>
        <dbReference type="ARBA" id="ARBA00022989"/>
    </source>
</evidence>
<evidence type="ECO:0000256" key="2">
    <source>
        <dbReference type="ARBA" id="ARBA00004370"/>
    </source>
</evidence>
<comment type="catalytic activity">
    <reaction evidence="1 13">
        <text>2 a ubiquinol + O2 = 2 a ubiquinone + 2 H2O</text>
        <dbReference type="Rhea" id="RHEA:30255"/>
        <dbReference type="Rhea" id="RHEA-COMP:9565"/>
        <dbReference type="Rhea" id="RHEA-COMP:9566"/>
        <dbReference type="ChEBI" id="CHEBI:15377"/>
        <dbReference type="ChEBI" id="CHEBI:15379"/>
        <dbReference type="ChEBI" id="CHEBI:16389"/>
        <dbReference type="ChEBI" id="CHEBI:17976"/>
        <dbReference type="EC" id="1.10.3.11"/>
    </reaction>
</comment>
<evidence type="ECO:0000256" key="11">
    <source>
        <dbReference type="ARBA" id="ARBA00023004"/>
    </source>
</evidence>
<dbReference type="PANTHER" id="PTHR31803:SF20">
    <property type="entry name" value="ALTERNATIVE OXIDASE 3, MITOCHONDRIAL"/>
    <property type="match status" value="1"/>
</dbReference>
<evidence type="ECO:0000256" key="3">
    <source>
        <dbReference type="ARBA" id="ARBA00008388"/>
    </source>
</evidence>
<comment type="cofactor">
    <cofactor evidence="13">
        <name>Fe cation</name>
        <dbReference type="ChEBI" id="CHEBI:24875"/>
    </cofactor>
    <text evidence="13">Binds 2 iron ions per subunit.</text>
</comment>
<keyword evidence="4" id="KW-0813">Transport</keyword>
<dbReference type="Pfam" id="PF01786">
    <property type="entry name" value="AOX"/>
    <property type="match status" value="1"/>
</dbReference>
<name>I3T1G2_MEDTR</name>
<keyword evidence="9 14" id="KW-1133">Transmembrane helix</keyword>
<comment type="subcellular location">
    <subcellularLocation>
        <location evidence="2">Membrane</location>
    </subcellularLocation>
</comment>
<dbReference type="Gene3D" id="1.20.1260.140">
    <property type="entry name" value="Alternative oxidase"/>
    <property type="match status" value="1"/>
</dbReference>
<evidence type="ECO:0000256" key="7">
    <source>
        <dbReference type="ARBA" id="ARBA00022723"/>
    </source>
</evidence>
<keyword evidence="6 13" id="KW-0812">Transmembrane</keyword>
<keyword evidence="8 13" id="KW-0249">Electron transport</keyword>
<dbReference type="EMBL" id="BT146560">
    <property type="protein sequence ID" value="AFK46354.1"/>
    <property type="molecule type" value="mRNA"/>
</dbReference>
<dbReference type="GO" id="GO:0046872">
    <property type="term" value="F:metal ion binding"/>
    <property type="evidence" value="ECO:0007669"/>
    <property type="project" value="UniProtKB-UniRule"/>
</dbReference>
<keyword evidence="12 13" id="KW-0472">Membrane</keyword>
<feature type="transmembrane region" description="Helical" evidence="14">
    <location>
        <begin position="18"/>
        <end position="37"/>
    </location>
</feature>
<dbReference type="ExpressionAtlas" id="I3T1G2">
    <property type="expression patterns" value="differential"/>
</dbReference>
<dbReference type="GO" id="GO:0102721">
    <property type="term" value="F:ubiquinol:oxygen oxidoreductase activity"/>
    <property type="evidence" value="ECO:0007669"/>
    <property type="project" value="UniProtKB-EC"/>
</dbReference>
<keyword evidence="5 13" id="KW-0679">Respiratory chain</keyword>
<protein>
    <recommendedName>
        <fullName evidence="13">Ubiquinol oxidase</fullName>
        <ecNumber evidence="13">1.10.3.11</ecNumber>
    </recommendedName>
</protein>
<evidence type="ECO:0000256" key="4">
    <source>
        <dbReference type="ARBA" id="ARBA00022448"/>
    </source>
</evidence>
<keyword evidence="7 13" id="KW-0479">Metal-binding</keyword>
<evidence type="ECO:0000256" key="5">
    <source>
        <dbReference type="ARBA" id="ARBA00022660"/>
    </source>
</evidence>
<dbReference type="PANTHER" id="PTHR31803">
    <property type="entry name" value="ALTERNATIVE OXIDASE"/>
    <property type="match status" value="1"/>
</dbReference>
<organism evidence="15">
    <name type="scientific">Medicago truncatula</name>
    <name type="common">Barrel medic</name>
    <name type="synonym">Medicago tribuloides</name>
    <dbReference type="NCBI Taxonomy" id="3880"/>
    <lineage>
        <taxon>Eukaryota</taxon>
        <taxon>Viridiplantae</taxon>
        <taxon>Streptophyta</taxon>
        <taxon>Embryophyta</taxon>
        <taxon>Tracheophyta</taxon>
        <taxon>Spermatophyta</taxon>
        <taxon>Magnoliopsida</taxon>
        <taxon>eudicotyledons</taxon>
        <taxon>Gunneridae</taxon>
        <taxon>Pentapetalae</taxon>
        <taxon>rosids</taxon>
        <taxon>fabids</taxon>
        <taxon>Fabales</taxon>
        <taxon>Fabaceae</taxon>
        <taxon>Papilionoideae</taxon>
        <taxon>50 kb inversion clade</taxon>
        <taxon>NPAAA clade</taxon>
        <taxon>Hologalegina</taxon>
        <taxon>IRL clade</taxon>
        <taxon>Trifolieae</taxon>
        <taxon>Medicago</taxon>
    </lineage>
</organism>
<evidence type="ECO:0000256" key="1">
    <source>
        <dbReference type="ARBA" id="ARBA00001192"/>
    </source>
</evidence>
<dbReference type="InterPro" id="IPR038659">
    <property type="entry name" value="AOX_sf"/>
</dbReference>
<evidence type="ECO:0000256" key="12">
    <source>
        <dbReference type="ARBA" id="ARBA00023136"/>
    </source>
</evidence>
<comment type="similarity">
    <text evidence="3 13">Belongs to the alternative oxidase family.</text>
</comment>
<evidence type="ECO:0000256" key="6">
    <source>
        <dbReference type="ARBA" id="ARBA00022692"/>
    </source>
</evidence>
<dbReference type="GO" id="GO:0009916">
    <property type="term" value="F:alternative oxidase activity"/>
    <property type="evidence" value="ECO:0007669"/>
    <property type="project" value="UniProtKB-UniRule"/>
</dbReference>
<sequence length="131" mass="14881">MHLMTMVELVKPSWHERLLVITAQGVFFNGFFVFYILSPKIAHRFVGYLEEEAVISYTQYLNAIESGKVENVPAPAIAIDYWRLPNDATLKDVVTVIRADEAHHRGVNHFASDIHHQGKELKEAPAPVGYH</sequence>
<dbReference type="InterPro" id="IPR002680">
    <property type="entry name" value="AOX"/>
</dbReference>
<evidence type="ECO:0000256" key="13">
    <source>
        <dbReference type="RuleBase" id="RU003779"/>
    </source>
</evidence>
<evidence type="ECO:0000256" key="14">
    <source>
        <dbReference type="SAM" id="Phobius"/>
    </source>
</evidence>
<keyword evidence="11 13" id="KW-0408">Iron</keyword>
<evidence type="ECO:0000313" key="15">
    <source>
        <dbReference type="EMBL" id="AFK46354.1"/>
    </source>
</evidence>
<accession>I3T1G2</accession>
<keyword evidence="10 13" id="KW-0560">Oxidoreductase</keyword>
<reference evidence="15" key="1">
    <citation type="submission" date="2012-05" db="EMBL/GenBank/DDBJ databases">
        <authorList>
            <person name="Krishnakumar V."/>
            <person name="Cheung F."/>
            <person name="Xiao Y."/>
            <person name="Chan A."/>
            <person name="Moskal W.A."/>
            <person name="Town C.D."/>
        </authorList>
    </citation>
    <scope>NUCLEOTIDE SEQUENCE</scope>
</reference>
<evidence type="ECO:0000256" key="8">
    <source>
        <dbReference type="ARBA" id="ARBA00022982"/>
    </source>
</evidence>
<dbReference type="EC" id="1.10.3.11" evidence="13"/>
<dbReference type="GO" id="GO:0016020">
    <property type="term" value="C:membrane"/>
    <property type="evidence" value="ECO:0007669"/>
    <property type="project" value="UniProtKB-SubCell"/>
</dbReference>
<dbReference type="GO" id="GO:0106292">
    <property type="term" value="F:superoxide-generating NADPH oxidase activity"/>
    <property type="evidence" value="ECO:0007669"/>
    <property type="project" value="UniProtKB-ARBA"/>
</dbReference>
<dbReference type="GO" id="GO:0098803">
    <property type="term" value="C:respiratory chain complex"/>
    <property type="evidence" value="ECO:0007669"/>
    <property type="project" value="UniProtKB-UniRule"/>
</dbReference>